<accession>A0ABS6ESM4</accession>
<dbReference type="Pfam" id="PF02325">
    <property type="entry name" value="CCB3_YggT"/>
    <property type="match status" value="1"/>
</dbReference>
<evidence type="ECO:0000256" key="1">
    <source>
        <dbReference type="ARBA" id="ARBA00010894"/>
    </source>
</evidence>
<organism evidence="2 3">
    <name type="scientific">Butyricicoccus intestinisimiae</name>
    <dbReference type="NCBI Taxonomy" id="2841509"/>
    <lineage>
        <taxon>Bacteria</taxon>
        <taxon>Bacillati</taxon>
        <taxon>Bacillota</taxon>
        <taxon>Clostridia</taxon>
        <taxon>Eubacteriales</taxon>
        <taxon>Butyricicoccaceae</taxon>
        <taxon>Butyricicoccus</taxon>
    </lineage>
</organism>
<dbReference type="InterPro" id="IPR003425">
    <property type="entry name" value="CCB3/YggT"/>
</dbReference>
<reference evidence="2 3" key="1">
    <citation type="submission" date="2021-06" db="EMBL/GenBank/DDBJ databases">
        <authorList>
            <person name="Sun Q."/>
            <person name="Li D."/>
        </authorList>
    </citation>
    <scope>NUCLEOTIDE SEQUENCE [LARGE SCALE GENOMIC DNA]</scope>
    <source>
        <strain evidence="2 3">MSJd-7</strain>
    </source>
</reference>
<protein>
    <submittedName>
        <fullName evidence="2">YggT family protein</fullName>
    </submittedName>
</protein>
<dbReference type="RefSeq" id="WP_216470416.1">
    <property type="nucleotide sequence ID" value="NZ_JAHLQI010000004.1"/>
</dbReference>
<dbReference type="PANTHER" id="PTHR33219">
    <property type="entry name" value="YLMG HOMOLOG PROTEIN 2, CHLOROPLASTIC"/>
    <property type="match status" value="1"/>
</dbReference>
<keyword evidence="3" id="KW-1185">Reference proteome</keyword>
<dbReference type="Proteomes" id="UP000783588">
    <property type="component" value="Unassembled WGS sequence"/>
</dbReference>
<evidence type="ECO:0000313" key="3">
    <source>
        <dbReference type="Proteomes" id="UP000783588"/>
    </source>
</evidence>
<dbReference type="PANTHER" id="PTHR33219:SF14">
    <property type="entry name" value="PROTEIN COFACTOR ASSEMBLY OF COMPLEX C SUBUNIT B CCB3, CHLOROPLASTIC-RELATED"/>
    <property type="match status" value="1"/>
</dbReference>
<sequence>MILASITIRVLGILQWLIIIRALCSWFPQVQQSAVGEFLYTVTEPMLAPCRNLLSRFQVGRGMMLDFSPLIVFLLLEFARRIVYALL</sequence>
<evidence type="ECO:0000313" key="2">
    <source>
        <dbReference type="EMBL" id="MBU5490699.1"/>
    </source>
</evidence>
<name>A0ABS6ESM4_9FIRM</name>
<dbReference type="EMBL" id="JAHLQI010000004">
    <property type="protein sequence ID" value="MBU5490699.1"/>
    <property type="molecule type" value="Genomic_DNA"/>
</dbReference>
<comment type="similarity">
    <text evidence="1">Belongs to the YggT family.</text>
</comment>
<comment type="caution">
    <text evidence="2">The sequence shown here is derived from an EMBL/GenBank/DDBJ whole genome shotgun (WGS) entry which is preliminary data.</text>
</comment>
<proteinExistence type="inferred from homology"/>
<gene>
    <name evidence="2" type="ORF">KQI75_08720</name>
</gene>